<evidence type="ECO:0008006" key="3">
    <source>
        <dbReference type="Google" id="ProtNLM"/>
    </source>
</evidence>
<proteinExistence type="predicted"/>
<dbReference type="EMBL" id="JACHLZ010000001">
    <property type="protein sequence ID" value="MBB5832308.1"/>
    <property type="molecule type" value="Genomic_DNA"/>
</dbReference>
<dbReference type="RefSeq" id="WP_184325656.1">
    <property type="nucleotide sequence ID" value="NZ_JACHLZ010000001.1"/>
</dbReference>
<dbReference type="Proteomes" id="UP000588158">
    <property type="component" value="Unassembled WGS sequence"/>
</dbReference>
<name>A0A841AGY9_9MICO</name>
<reference evidence="1 2" key="1">
    <citation type="submission" date="2020-08" db="EMBL/GenBank/DDBJ databases">
        <title>Sequencing the genomes of 1000 actinobacteria strains.</title>
        <authorList>
            <person name="Klenk H.-P."/>
        </authorList>
    </citation>
    <scope>NUCLEOTIDE SEQUENCE [LARGE SCALE GENOMIC DNA]</scope>
    <source>
        <strain evidence="1 2">DSM 28796</strain>
    </source>
</reference>
<sequence length="191" mass="20312">MRITNSGHGRSTVLRTLAGGALTATVLAGCGLLGGDRSADEDWAHDAQSERYYPRDLLSQSEDQVREHFPALGDPDSVTMTEGRFTDPHGRAPLPGPDDYWWQAVIEIGPEVSEQLVTGPDGPEPVTEDEVRGLLVPTLETDFADCGSGWVDVTPALTGKGHANVSEAGDLIELAALCTDDGRLVTSLADM</sequence>
<accession>A0A841AGY9</accession>
<evidence type="ECO:0000313" key="2">
    <source>
        <dbReference type="Proteomes" id="UP000588158"/>
    </source>
</evidence>
<protein>
    <recommendedName>
        <fullName evidence="3">Lipoprotein</fullName>
    </recommendedName>
</protein>
<dbReference type="PROSITE" id="PS51257">
    <property type="entry name" value="PROKAR_LIPOPROTEIN"/>
    <property type="match status" value="1"/>
</dbReference>
<evidence type="ECO:0000313" key="1">
    <source>
        <dbReference type="EMBL" id="MBB5832308.1"/>
    </source>
</evidence>
<comment type="caution">
    <text evidence="1">The sequence shown here is derived from an EMBL/GenBank/DDBJ whole genome shotgun (WGS) entry which is preliminary data.</text>
</comment>
<keyword evidence="2" id="KW-1185">Reference proteome</keyword>
<organism evidence="1 2">
    <name type="scientific">Brachybacterium aquaticum</name>
    <dbReference type="NCBI Taxonomy" id="1432564"/>
    <lineage>
        <taxon>Bacteria</taxon>
        <taxon>Bacillati</taxon>
        <taxon>Actinomycetota</taxon>
        <taxon>Actinomycetes</taxon>
        <taxon>Micrococcales</taxon>
        <taxon>Dermabacteraceae</taxon>
        <taxon>Brachybacterium</taxon>
    </lineage>
</organism>
<gene>
    <name evidence="1" type="ORF">HNR70_002121</name>
</gene>
<dbReference type="AlphaFoldDB" id="A0A841AGY9"/>